<name>A0AAN9J6D9_CLITE</name>
<evidence type="ECO:0000313" key="3">
    <source>
        <dbReference type="Proteomes" id="UP001359559"/>
    </source>
</evidence>
<gene>
    <name evidence="2" type="ORF">RJT34_15863</name>
</gene>
<protein>
    <submittedName>
        <fullName evidence="2">Uncharacterized protein</fullName>
    </submittedName>
</protein>
<dbReference type="Proteomes" id="UP001359559">
    <property type="component" value="Unassembled WGS sequence"/>
</dbReference>
<sequence>MTLSRMEAGDGRSRGGRVGPGGFTRRGGDRLREKDNRREEGDRRHSRRPRSAWVSMRDLLGPWRRSLVGRLFCCCGVFDVEDKG</sequence>
<keyword evidence="3" id="KW-1185">Reference proteome</keyword>
<evidence type="ECO:0000256" key="1">
    <source>
        <dbReference type="SAM" id="MobiDB-lite"/>
    </source>
</evidence>
<reference evidence="2 3" key="1">
    <citation type="submission" date="2024-01" db="EMBL/GenBank/DDBJ databases">
        <title>The genomes of 5 underutilized Papilionoideae crops provide insights into root nodulation and disease resistance.</title>
        <authorList>
            <person name="Yuan L."/>
        </authorList>
    </citation>
    <scope>NUCLEOTIDE SEQUENCE [LARGE SCALE GENOMIC DNA]</scope>
    <source>
        <strain evidence="2">LY-2023</strain>
        <tissue evidence="2">Leaf</tissue>
    </source>
</reference>
<organism evidence="2 3">
    <name type="scientific">Clitoria ternatea</name>
    <name type="common">Butterfly pea</name>
    <dbReference type="NCBI Taxonomy" id="43366"/>
    <lineage>
        <taxon>Eukaryota</taxon>
        <taxon>Viridiplantae</taxon>
        <taxon>Streptophyta</taxon>
        <taxon>Embryophyta</taxon>
        <taxon>Tracheophyta</taxon>
        <taxon>Spermatophyta</taxon>
        <taxon>Magnoliopsida</taxon>
        <taxon>eudicotyledons</taxon>
        <taxon>Gunneridae</taxon>
        <taxon>Pentapetalae</taxon>
        <taxon>rosids</taxon>
        <taxon>fabids</taxon>
        <taxon>Fabales</taxon>
        <taxon>Fabaceae</taxon>
        <taxon>Papilionoideae</taxon>
        <taxon>50 kb inversion clade</taxon>
        <taxon>NPAAA clade</taxon>
        <taxon>indigoferoid/millettioid clade</taxon>
        <taxon>Phaseoleae</taxon>
        <taxon>Clitoria</taxon>
    </lineage>
</organism>
<dbReference type="AlphaFoldDB" id="A0AAN9J6D9"/>
<dbReference type="EMBL" id="JAYKXN010000004">
    <property type="protein sequence ID" value="KAK7293003.1"/>
    <property type="molecule type" value="Genomic_DNA"/>
</dbReference>
<feature type="region of interest" description="Disordered" evidence="1">
    <location>
        <begin position="1"/>
        <end position="51"/>
    </location>
</feature>
<feature type="compositionally biased region" description="Basic and acidic residues" evidence="1">
    <location>
        <begin position="26"/>
        <end position="43"/>
    </location>
</feature>
<accession>A0AAN9J6D9</accession>
<feature type="compositionally biased region" description="Gly residues" evidence="1">
    <location>
        <begin position="16"/>
        <end position="25"/>
    </location>
</feature>
<proteinExistence type="predicted"/>
<evidence type="ECO:0000313" key="2">
    <source>
        <dbReference type="EMBL" id="KAK7293003.1"/>
    </source>
</evidence>
<comment type="caution">
    <text evidence="2">The sequence shown here is derived from an EMBL/GenBank/DDBJ whole genome shotgun (WGS) entry which is preliminary data.</text>
</comment>